<feature type="chain" id="PRO_5028399149" evidence="7">
    <location>
        <begin position="19"/>
        <end position="328"/>
    </location>
</feature>
<evidence type="ECO:0000256" key="7">
    <source>
        <dbReference type="SAM" id="SignalP"/>
    </source>
</evidence>
<feature type="domain" description="Cytochrome c" evidence="8">
    <location>
        <begin position="136"/>
        <end position="235"/>
    </location>
</feature>
<dbReference type="Pfam" id="PF00034">
    <property type="entry name" value="Cytochrom_C"/>
    <property type="match status" value="1"/>
</dbReference>
<keyword evidence="1" id="KW-0813">Transport</keyword>
<feature type="domain" description="Cytochrome c" evidence="8">
    <location>
        <begin position="18"/>
        <end position="112"/>
    </location>
</feature>
<proteinExistence type="predicted"/>
<protein>
    <submittedName>
        <fullName evidence="9">C-type cytochrome</fullName>
    </submittedName>
</protein>
<gene>
    <name evidence="9" type="ORF">ENJ61_00830</name>
</gene>
<dbReference type="Gene3D" id="1.10.760.10">
    <property type="entry name" value="Cytochrome c-like domain"/>
    <property type="match status" value="2"/>
</dbReference>
<evidence type="ECO:0000256" key="2">
    <source>
        <dbReference type="ARBA" id="ARBA00022617"/>
    </source>
</evidence>
<dbReference type="InterPro" id="IPR009056">
    <property type="entry name" value="Cyt_c-like_dom"/>
</dbReference>
<dbReference type="GO" id="GO:0046872">
    <property type="term" value="F:metal ion binding"/>
    <property type="evidence" value="ECO:0007669"/>
    <property type="project" value="UniProtKB-KW"/>
</dbReference>
<dbReference type="GO" id="GO:0020037">
    <property type="term" value="F:heme binding"/>
    <property type="evidence" value="ECO:0007669"/>
    <property type="project" value="InterPro"/>
</dbReference>
<evidence type="ECO:0000256" key="6">
    <source>
        <dbReference type="PROSITE-ProRule" id="PRU00433"/>
    </source>
</evidence>
<comment type="caution">
    <text evidence="9">The sequence shown here is derived from an EMBL/GenBank/DDBJ whole genome shotgun (WGS) entry which is preliminary data.</text>
</comment>
<dbReference type="PROSITE" id="PS51007">
    <property type="entry name" value="CYTC"/>
    <property type="match status" value="2"/>
</dbReference>
<dbReference type="Proteomes" id="UP000885792">
    <property type="component" value="Unassembled WGS sequence"/>
</dbReference>
<dbReference type="Pfam" id="PF13442">
    <property type="entry name" value="Cytochrome_CBB3"/>
    <property type="match status" value="1"/>
</dbReference>
<dbReference type="PANTHER" id="PTHR37823">
    <property type="entry name" value="CYTOCHROME C-553-LIKE"/>
    <property type="match status" value="1"/>
</dbReference>
<dbReference type="InterPro" id="IPR051811">
    <property type="entry name" value="Cytochrome_c550/c551-like"/>
</dbReference>
<feature type="non-terminal residue" evidence="9">
    <location>
        <position position="328"/>
    </location>
</feature>
<keyword evidence="7" id="KW-0732">Signal</keyword>
<accession>A0A7C5L4U0</accession>
<evidence type="ECO:0000256" key="4">
    <source>
        <dbReference type="ARBA" id="ARBA00022982"/>
    </source>
</evidence>
<keyword evidence="4" id="KW-0249">Electron transport</keyword>
<evidence type="ECO:0000256" key="3">
    <source>
        <dbReference type="ARBA" id="ARBA00022723"/>
    </source>
</evidence>
<name>A0A7C5L4U0_AQUAO</name>
<sequence>MRYIGLFLLLTLATVFSANIENGKKIYDQWCAQCHGYEGDGMGYADKFSFPRPRDFTVGVYKFKSTVSGMPPLDEDLIRSIREGMHGTTMPGWKRFSDEEVRDLVAYIKTFSEDVFEDMEDVEKVEISTVPKCDDAKIKLGKELYHGEAKCIDCHGKAGRGDGEKIWEPKFKDDWGNKIYPANHTHPWEFRRGTDLKDIYTIITGGIDGTPMTSYVDSLNDEQRWALSCYVRTLFLTRKLGPSIRFIRVDNLPQSPTDPFWDTVDYLDLPMAGQTTLNERNFTPVLTNVRVRGVYTETEVAVLLEWSDRKLNRGEDGLPPDTLYLKFP</sequence>
<keyword evidence="2 6" id="KW-0349">Heme</keyword>
<evidence type="ECO:0000259" key="8">
    <source>
        <dbReference type="PROSITE" id="PS51007"/>
    </source>
</evidence>
<evidence type="ECO:0000313" key="9">
    <source>
        <dbReference type="EMBL" id="HHJ63431.1"/>
    </source>
</evidence>
<dbReference type="InterPro" id="IPR036909">
    <property type="entry name" value="Cyt_c-like_dom_sf"/>
</dbReference>
<dbReference type="EMBL" id="DRNB01000025">
    <property type="protein sequence ID" value="HHJ63431.1"/>
    <property type="molecule type" value="Genomic_DNA"/>
</dbReference>
<dbReference type="PANTHER" id="PTHR37823:SF1">
    <property type="entry name" value="CYTOCHROME C-553-LIKE"/>
    <property type="match status" value="1"/>
</dbReference>
<dbReference type="AlphaFoldDB" id="A0A7C5L4U0"/>
<feature type="signal peptide" evidence="7">
    <location>
        <begin position="1"/>
        <end position="18"/>
    </location>
</feature>
<dbReference type="GO" id="GO:0009055">
    <property type="term" value="F:electron transfer activity"/>
    <property type="evidence" value="ECO:0007669"/>
    <property type="project" value="InterPro"/>
</dbReference>
<organism evidence="9">
    <name type="scientific">Aquifex aeolicus</name>
    <dbReference type="NCBI Taxonomy" id="63363"/>
    <lineage>
        <taxon>Bacteria</taxon>
        <taxon>Pseudomonadati</taxon>
        <taxon>Aquificota</taxon>
        <taxon>Aquificia</taxon>
        <taxon>Aquificales</taxon>
        <taxon>Aquificaceae</taxon>
        <taxon>Aquifex</taxon>
    </lineage>
</organism>
<dbReference type="SUPFAM" id="SSF46626">
    <property type="entry name" value="Cytochrome c"/>
    <property type="match status" value="2"/>
</dbReference>
<reference evidence="9" key="1">
    <citation type="journal article" date="2020" name="mSystems">
        <title>Genome- and Community-Level Interaction Insights into Carbon Utilization and Element Cycling Functions of Hydrothermarchaeota in Hydrothermal Sediment.</title>
        <authorList>
            <person name="Zhou Z."/>
            <person name="Liu Y."/>
            <person name="Xu W."/>
            <person name="Pan J."/>
            <person name="Luo Z.H."/>
            <person name="Li M."/>
        </authorList>
    </citation>
    <scope>NUCLEOTIDE SEQUENCE [LARGE SCALE GENOMIC DNA]</scope>
    <source>
        <strain evidence="9">HyVt-501</strain>
    </source>
</reference>
<dbReference type="Gene3D" id="2.60.40.1190">
    <property type="match status" value="1"/>
</dbReference>
<keyword evidence="5 6" id="KW-0408">Iron</keyword>
<keyword evidence="3 6" id="KW-0479">Metal-binding</keyword>
<evidence type="ECO:0000256" key="5">
    <source>
        <dbReference type="ARBA" id="ARBA00023004"/>
    </source>
</evidence>
<evidence type="ECO:0000256" key="1">
    <source>
        <dbReference type="ARBA" id="ARBA00022448"/>
    </source>
</evidence>